<dbReference type="InterPro" id="IPR007588">
    <property type="entry name" value="Znf_FLYWCH"/>
</dbReference>
<evidence type="ECO:0000259" key="4">
    <source>
        <dbReference type="Pfam" id="PF04500"/>
    </source>
</evidence>
<keyword evidence="3" id="KW-0862">Zinc</keyword>
<comment type="caution">
    <text evidence="6">The sequence shown here is derived from an EMBL/GenBank/DDBJ whole genome shotgun (WGS) entry which is preliminary data.</text>
</comment>
<dbReference type="Proteomes" id="UP000663865">
    <property type="component" value="Unassembled WGS sequence"/>
</dbReference>
<evidence type="ECO:0000259" key="5">
    <source>
        <dbReference type="Pfam" id="PF10551"/>
    </source>
</evidence>
<dbReference type="PANTHER" id="PTHR47160">
    <property type="entry name" value="PUTATIVE-RELATED"/>
    <property type="match status" value="1"/>
</dbReference>
<evidence type="ECO:0000313" key="9">
    <source>
        <dbReference type="Proteomes" id="UP000663865"/>
    </source>
</evidence>
<evidence type="ECO:0000256" key="3">
    <source>
        <dbReference type="ARBA" id="ARBA00022833"/>
    </source>
</evidence>
<accession>A0A819ARI4</accession>
<dbReference type="Pfam" id="PF04500">
    <property type="entry name" value="FLYWCH"/>
    <property type="match status" value="1"/>
</dbReference>
<feature type="domain" description="MULE transposase" evidence="5">
    <location>
        <begin position="222"/>
        <end position="312"/>
    </location>
</feature>
<dbReference type="AlphaFoldDB" id="A0A819ARI4"/>
<evidence type="ECO:0000313" key="7">
    <source>
        <dbReference type="EMBL" id="CAF4159928.1"/>
    </source>
</evidence>
<keyword evidence="1" id="KW-0479">Metal-binding</keyword>
<dbReference type="Proteomes" id="UP000663838">
    <property type="component" value="Unassembled WGS sequence"/>
</dbReference>
<proteinExistence type="predicted"/>
<organism evidence="6 9">
    <name type="scientific">Rotaria socialis</name>
    <dbReference type="NCBI Taxonomy" id="392032"/>
    <lineage>
        <taxon>Eukaryota</taxon>
        <taxon>Metazoa</taxon>
        <taxon>Spiralia</taxon>
        <taxon>Gnathifera</taxon>
        <taxon>Rotifera</taxon>
        <taxon>Eurotatoria</taxon>
        <taxon>Bdelloidea</taxon>
        <taxon>Philodinida</taxon>
        <taxon>Philodinidae</taxon>
        <taxon>Rotaria</taxon>
    </lineage>
</organism>
<evidence type="ECO:0008006" key="10">
    <source>
        <dbReference type="Google" id="ProtNLM"/>
    </source>
</evidence>
<dbReference type="EMBL" id="CAJOBO010000199">
    <property type="protein sequence ID" value="CAF4159928.1"/>
    <property type="molecule type" value="Genomic_DNA"/>
</dbReference>
<sequence length="431" mass="49761">MIPAPTDISRPSSMSVTTVGATGYSSSCILKSLTPSSASDFGTSKQRPRLDLDGFSYVRDRITSDKIYWRCIKYKSDHCHARLHTCLEFKTILKHPIDHICKFDATENQVRQFSQQVTARALNTQENPDVIVTNCYKELSGPSLARLPVRNNIKRRIRMLRQNNQIVKEPNDPQFQSVPTQLTLNHRQEQFLQCDTGPGDDRILIFSSPEQLHVLQTSQDFLVDGTFKVVPEIFYQLFIIHAVYRQHTVPVVYALLRRKDAGTYTRLFDEIVKIDPNWLPASVMMDFEQASVSSLKKKFRSVSLSGCYFHLRQIIHRKLQSLGHQAQCQTDSTFSHNIHKIAALAFLDPNSTLNGFEPFCEQLDAQYDNILDYFEETYIGKLRSNRVRRKPLLEINLWSMHHRTTQLSLTTNNSAEAYHRQAHRRRKRATC</sequence>
<dbReference type="PANTHER" id="PTHR47160:SF10">
    <property type="entry name" value="MULE TRANSPOSASE DOMAIN-CONTAINING PROTEIN"/>
    <property type="match status" value="1"/>
</dbReference>
<keyword evidence="2" id="KW-0863">Zinc-finger</keyword>
<evidence type="ECO:0000256" key="2">
    <source>
        <dbReference type="ARBA" id="ARBA00022771"/>
    </source>
</evidence>
<dbReference type="InterPro" id="IPR018289">
    <property type="entry name" value="MULE_transposase_dom"/>
</dbReference>
<dbReference type="Proteomes" id="UP000663851">
    <property type="component" value="Unassembled WGS sequence"/>
</dbReference>
<dbReference type="GO" id="GO:0008270">
    <property type="term" value="F:zinc ion binding"/>
    <property type="evidence" value="ECO:0007669"/>
    <property type="project" value="UniProtKB-KW"/>
</dbReference>
<evidence type="ECO:0000313" key="8">
    <source>
        <dbReference type="EMBL" id="CAF4461853.1"/>
    </source>
</evidence>
<dbReference type="EMBL" id="CAJOBS010000004">
    <property type="protein sequence ID" value="CAF4461853.1"/>
    <property type="molecule type" value="Genomic_DNA"/>
</dbReference>
<reference evidence="6" key="1">
    <citation type="submission" date="2021-02" db="EMBL/GenBank/DDBJ databases">
        <authorList>
            <person name="Nowell W R."/>
        </authorList>
    </citation>
    <scope>NUCLEOTIDE SEQUENCE</scope>
</reference>
<dbReference type="Gene3D" id="2.20.25.240">
    <property type="match status" value="1"/>
</dbReference>
<evidence type="ECO:0000313" key="6">
    <source>
        <dbReference type="EMBL" id="CAF3789070.1"/>
    </source>
</evidence>
<dbReference type="EMBL" id="CAJNYV010005882">
    <property type="protein sequence ID" value="CAF3789070.1"/>
    <property type="molecule type" value="Genomic_DNA"/>
</dbReference>
<evidence type="ECO:0000256" key="1">
    <source>
        <dbReference type="ARBA" id="ARBA00022723"/>
    </source>
</evidence>
<protein>
    <recommendedName>
        <fullName evidence="10">MULE transposase domain-containing protein</fullName>
    </recommendedName>
</protein>
<dbReference type="Pfam" id="PF10551">
    <property type="entry name" value="MULE"/>
    <property type="match status" value="1"/>
</dbReference>
<gene>
    <name evidence="7" type="ORF">HFQ381_LOCUS4899</name>
    <name evidence="6" type="ORF">KIK155_LOCUS31771</name>
    <name evidence="8" type="ORF">TOA249_LOCUS194</name>
</gene>
<name>A0A819ARI4_9BILA</name>
<feature type="domain" description="FLYWCH-type" evidence="4">
    <location>
        <begin position="43"/>
        <end position="86"/>
    </location>
</feature>